<evidence type="ECO:0000313" key="1">
    <source>
        <dbReference type="EMBL" id="PEN14936.1"/>
    </source>
</evidence>
<proteinExistence type="predicted"/>
<comment type="caution">
    <text evidence="1">The sequence shown here is derived from an EMBL/GenBank/DDBJ whole genome shotgun (WGS) entry which is preliminary data.</text>
</comment>
<accession>A0A2A8D1Z1</accession>
<keyword evidence="2" id="KW-1185">Reference proteome</keyword>
<dbReference type="EMBL" id="PDEQ01000001">
    <property type="protein sequence ID" value="PEN14936.1"/>
    <property type="molecule type" value="Genomic_DNA"/>
</dbReference>
<dbReference type="AlphaFoldDB" id="A0A2A8D1Z1"/>
<name>A0A2A8D1Z1_9BACT</name>
<reference evidence="1 2" key="1">
    <citation type="submission" date="2017-10" db="EMBL/GenBank/DDBJ databases">
        <title>Draft genome of Longibacter Salinarum.</title>
        <authorList>
            <person name="Goh K.M."/>
            <person name="Shamsir M.S."/>
            <person name="Lim S.W."/>
        </authorList>
    </citation>
    <scope>NUCLEOTIDE SEQUENCE [LARGE SCALE GENOMIC DNA]</scope>
    <source>
        <strain evidence="1 2">KCTC 52045</strain>
    </source>
</reference>
<evidence type="ECO:0000313" key="2">
    <source>
        <dbReference type="Proteomes" id="UP000220102"/>
    </source>
</evidence>
<protein>
    <submittedName>
        <fullName evidence="1">Uncharacterized protein</fullName>
    </submittedName>
</protein>
<gene>
    <name evidence="1" type="ORF">CRI94_01190</name>
</gene>
<organism evidence="1 2">
    <name type="scientific">Longibacter salinarum</name>
    <dbReference type="NCBI Taxonomy" id="1850348"/>
    <lineage>
        <taxon>Bacteria</taxon>
        <taxon>Pseudomonadati</taxon>
        <taxon>Rhodothermota</taxon>
        <taxon>Rhodothermia</taxon>
        <taxon>Rhodothermales</taxon>
        <taxon>Salisaetaceae</taxon>
        <taxon>Longibacter</taxon>
    </lineage>
</organism>
<sequence length="68" mass="7669">MDQKTLIPASPPLFSIKSTSYLRPGIETRPFRFRVTVELQEIVRINSAEDAISISNPISERTFTFALA</sequence>
<dbReference type="Proteomes" id="UP000220102">
    <property type="component" value="Unassembled WGS sequence"/>
</dbReference>